<feature type="region of interest" description="Disordered" evidence="1">
    <location>
        <begin position="1"/>
        <end position="38"/>
    </location>
</feature>
<gene>
    <name evidence="2" type="ORF">HYPSUDRAFT_622808</name>
</gene>
<evidence type="ECO:0000256" key="1">
    <source>
        <dbReference type="SAM" id="MobiDB-lite"/>
    </source>
</evidence>
<dbReference type="STRING" id="945553.A0A0D2LLK9"/>
<organism evidence="2 3">
    <name type="scientific">Hypholoma sublateritium (strain FD-334 SS-4)</name>
    <dbReference type="NCBI Taxonomy" id="945553"/>
    <lineage>
        <taxon>Eukaryota</taxon>
        <taxon>Fungi</taxon>
        <taxon>Dikarya</taxon>
        <taxon>Basidiomycota</taxon>
        <taxon>Agaricomycotina</taxon>
        <taxon>Agaricomycetes</taxon>
        <taxon>Agaricomycetidae</taxon>
        <taxon>Agaricales</taxon>
        <taxon>Agaricineae</taxon>
        <taxon>Strophariaceae</taxon>
        <taxon>Hypholoma</taxon>
    </lineage>
</organism>
<feature type="region of interest" description="Disordered" evidence="1">
    <location>
        <begin position="264"/>
        <end position="295"/>
    </location>
</feature>
<accession>A0A0D2LLK9</accession>
<feature type="region of interest" description="Disordered" evidence="1">
    <location>
        <begin position="177"/>
        <end position="198"/>
    </location>
</feature>
<dbReference type="EMBL" id="KN817520">
    <property type="protein sequence ID" value="KJA28857.1"/>
    <property type="molecule type" value="Genomic_DNA"/>
</dbReference>
<feature type="compositionally biased region" description="Acidic residues" evidence="1">
    <location>
        <begin position="346"/>
        <end position="370"/>
    </location>
</feature>
<sequence length="527" mass="57513">MDRVISHDCVSQSAGRPQDQDIDSKVSNQPPRPASRLGFNSAEVLKCSTDVPAGVDAGQWTRSLFQNGPIAELRLASFALPKMDDDMAPICAQPSGGMNDRHCTSNVNEPTSVSQSCSSISTTIDGATPVCAGETNVPQCSVNEPTSVSRLSVCTSDVTSSPPRKSPSVSRLCFPFAKSTPRRAKEQPPSPPPTRHKHSCFPTLLSPTPAGRPFPAQPRHKYHQHGYSRVALQNLKWFWSTREETWDGVSVNAKAYGGIVEATPETTRPQPTMATTTKKPARALAPEPDSDSNVDCVYPRQGDIAALRDPYCADIDRCFANLPVWTMNKTLWMRDVHMAVQMRVVEDEESDEEDGDETEEETEDDEDGELESLSSTHFSDDSDTTLVESESEAEASTTISVSGTNDIDGDDGGIGATSTSGGLHQKGKVPTIVYADQILPKVAQNREGLPRSTIATVMKVTGKTETNFRPTTYQWPTDWYRRWDVLVDLSRQNGAETNNSCIRGSPLPHLFSAPRTAGRHENNSCTQ</sequence>
<name>A0A0D2LLK9_HYPSF</name>
<reference evidence="3" key="1">
    <citation type="submission" date="2014-04" db="EMBL/GenBank/DDBJ databases">
        <title>Evolutionary Origins and Diversification of the Mycorrhizal Mutualists.</title>
        <authorList>
            <consortium name="DOE Joint Genome Institute"/>
            <consortium name="Mycorrhizal Genomics Consortium"/>
            <person name="Kohler A."/>
            <person name="Kuo A."/>
            <person name="Nagy L.G."/>
            <person name="Floudas D."/>
            <person name="Copeland A."/>
            <person name="Barry K.W."/>
            <person name="Cichocki N."/>
            <person name="Veneault-Fourrey C."/>
            <person name="LaButti K."/>
            <person name="Lindquist E.A."/>
            <person name="Lipzen A."/>
            <person name="Lundell T."/>
            <person name="Morin E."/>
            <person name="Murat C."/>
            <person name="Riley R."/>
            <person name="Ohm R."/>
            <person name="Sun H."/>
            <person name="Tunlid A."/>
            <person name="Henrissat B."/>
            <person name="Grigoriev I.V."/>
            <person name="Hibbett D.S."/>
            <person name="Martin F."/>
        </authorList>
    </citation>
    <scope>NUCLEOTIDE SEQUENCE [LARGE SCALE GENOMIC DNA]</scope>
    <source>
        <strain evidence="3">FD-334 SS-4</strain>
    </source>
</reference>
<feature type="compositionally biased region" description="Low complexity" evidence="1">
    <location>
        <begin position="384"/>
        <end position="406"/>
    </location>
</feature>
<keyword evidence="3" id="KW-1185">Reference proteome</keyword>
<feature type="compositionally biased region" description="Low complexity" evidence="1">
    <location>
        <begin position="266"/>
        <end position="277"/>
    </location>
</feature>
<evidence type="ECO:0000313" key="2">
    <source>
        <dbReference type="EMBL" id="KJA28857.1"/>
    </source>
</evidence>
<dbReference type="AlphaFoldDB" id="A0A0D2LLK9"/>
<feature type="region of interest" description="Disordered" evidence="1">
    <location>
        <begin position="346"/>
        <end position="425"/>
    </location>
</feature>
<dbReference type="Proteomes" id="UP000054270">
    <property type="component" value="Unassembled WGS sequence"/>
</dbReference>
<proteinExistence type="predicted"/>
<protein>
    <submittedName>
        <fullName evidence="2">Uncharacterized protein</fullName>
    </submittedName>
</protein>
<evidence type="ECO:0000313" key="3">
    <source>
        <dbReference type="Proteomes" id="UP000054270"/>
    </source>
</evidence>
<dbReference type="OrthoDB" id="2921613at2759"/>